<dbReference type="InterPro" id="IPR043166">
    <property type="entry name" value="LarA-like_C"/>
</dbReference>
<dbReference type="InterPro" id="IPR018657">
    <property type="entry name" value="LarA-like_N"/>
</dbReference>
<comment type="caution">
    <text evidence="3">The sequence shown here is derived from an EMBL/GenBank/DDBJ whole genome shotgun (WGS) entry which is preliminary data.</text>
</comment>
<dbReference type="Proteomes" id="UP000269499">
    <property type="component" value="Unassembled WGS sequence"/>
</dbReference>
<feature type="domain" description="Lactate racemase C-terminal" evidence="2">
    <location>
        <begin position="273"/>
        <end position="416"/>
    </location>
</feature>
<organism evidence="3 4">
    <name type="scientific">Thermoproteota archaeon</name>
    <dbReference type="NCBI Taxonomy" id="2056631"/>
    <lineage>
        <taxon>Archaea</taxon>
        <taxon>Thermoproteota</taxon>
    </lineage>
</organism>
<dbReference type="Gene3D" id="3.90.226.30">
    <property type="match status" value="1"/>
</dbReference>
<feature type="domain" description="LarA-like N-terminal" evidence="1">
    <location>
        <begin position="16"/>
        <end position="210"/>
    </location>
</feature>
<evidence type="ECO:0000259" key="1">
    <source>
        <dbReference type="Pfam" id="PF09861"/>
    </source>
</evidence>
<sequence length="426" mass="47518">MGASTLEVTMPFNVMKESITIKLPENPHIRVIKPKPVETKNVKSEVKKALKSSYIKKLMDKIRNGTKVAVLIDDHTRPTPTREVLPIVIDEIERRGGSVEIIYAKGTHEPPTQEFLERKISQEILEKYSFIMHDAYHGEYTFKGITSFGTPVWVNSAAAKADIRIGIGSIFPSEVAGFTGGCKILLPGITAFPTINRNHSLFISPKAKIGNIAENPVRRDIDEAGIIGELNAIINFIMTADGKVVKAFSGHPIKAHRAGVKMCREIYMSKIESKADLIIISPGGTEDIDFVQAVKAIFMADAVCRDGGTIILVAACPLGTQWPELEEYLNEVRRKNKSREDILKDIVTGKIESIMGAMVYKKYHLMIEKRKKVLIYTKGLSHEQLDTLGFDVVEDLQQVVDEEVKNKRRILVLPYGAYNWAEVEGC</sequence>
<evidence type="ECO:0000259" key="2">
    <source>
        <dbReference type="Pfam" id="PF21113"/>
    </source>
</evidence>
<dbReference type="PANTHER" id="PTHR33171:SF17">
    <property type="entry name" value="LARA-LIKE N-TERMINAL DOMAIN-CONTAINING PROTEIN"/>
    <property type="match status" value="1"/>
</dbReference>
<name>A0A497F6F5_9CREN</name>
<evidence type="ECO:0000313" key="3">
    <source>
        <dbReference type="EMBL" id="RLE54568.1"/>
    </source>
</evidence>
<dbReference type="PANTHER" id="PTHR33171">
    <property type="entry name" value="LAR_N DOMAIN-CONTAINING PROTEIN"/>
    <property type="match status" value="1"/>
</dbReference>
<dbReference type="GO" id="GO:0050043">
    <property type="term" value="F:lactate racemase activity"/>
    <property type="evidence" value="ECO:0007669"/>
    <property type="project" value="InterPro"/>
</dbReference>
<protein>
    <submittedName>
        <fullName evidence="3">Nickel-dependent lactate racemase</fullName>
    </submittedName>
</protein>
<dbReference type="InterPro" id="IPR048068">
    <property type="entry name" value="LarA-like"/>
</dbReference>
<dbReference type="InterPro" id="IPR048520">
    <property type="entry name" value="LarA_C"/>
</dbReference>
<dbReference type="Pfam" id="PF09861">
    <property type="entry name" value="Lar_N"/>
    <property type="match status" value="1"/>
</dbReference>
<dbReference type="NCBIfam" id="NF033504">
    <property type="entry name" value="Ni_dep_LarA"/>
    <property type="match status" value="1"/>
</dbReference>
<dbReference type="EMBL" id="QMRA01000022">
    <property type="protein sequence ID" value="RLE54568.1"/>
    <property type="molecule type" value="Genomic_DNA"/>
</dbReference>
<accession>A0A497F6F5</accession>
<dbReference type="InterPro" id="IPR047926">
    <property type="entry name" value="Ni_dep_LarA"/>
</dbReference>
<proteinExistence type="predicted"/>
<reference evidence="3 4" key="1">
    <citation type="submission" date="2018-06" db="EMBL/GenBank/DDBJ databases">
        <title>Extensive metabolic versatility and redundancy in microbially diverse, dynamic hydrothermal sediments.</title>
        <authorList>
            <person name="Dombrowski N."/>
            <person name="Teske A."/>
            <person name="Baker B.J."/>
        </authorList>
    </citation>
    <scope>NUCLEOTIDE SEQUENCE [LARGE SCALE GENOMIC DNA]</scope>
    <source>
        <strain evidence="3">B20_G2</strain>
    </source>
</reference>
<dbReference type="Pfam" id="PF21113">
    <property type="entry name" value="LarA_C"/>
    <property type="match status" value="1"/>
</dbReference>
<dbReference type="Gene3D" id="3.40.50.11440">
    <property type="match status" value="1"/>
</dbReference>
<evidence type="ECO:0000313" key="4">
    <source>
        <dbReference type="Proteomes" id="UP000269499"/>
    </source>
</evidence>
<dbReference type="AlphaFoldDB" id="A0A497F6F5"/>
<gene>
    <name evidence="3" type="primary">larA</name>
    <name evidence="3" type="ORF">DRJ26_01795</name>
</gene>